<evidence type="ECO:0000259" key="11">
    <source>
        <dbReference type="PROSITE" id="PS50862"/>
    </source>
</evidence>
<keyword evidence="12" id="KW-0436">Ligase</keyword>
<feature type="transmembrane region" description="Helical" evidence="10">
    <location>
        <begin position="251"/>
        <end position="277"/>
    </location>
</feature>
<dbReference type="PROSITE" id="PS50862">
    <property type="entry name" value="AA_TRNA_LIGASE_II"/>
    <property type="match status" value="1"/>
</dbReference>
<feature type="transmembrane region" description="Helical" evidence="10">
    <location>
        <begin position="349"/>
        <end position="372"/>
    </location>
</feature>
<keyword evidence="13" id="KW-1185">Reference proteome</keyword>
<dbReference type="CDD" id="cd00773">
    <property type="entry name" value="HisRS-like_core"/>
    <property type="match status" value="1"/>
</dbReference>
<evidence type="ECO:0000256" key="9">
    <source>
        <dbReference type="ARBA" id="ARBA00047639"/>
    </source>
</evidence>
<keyword evidence="4" id="KW-0813">Transport</keyword>
<evidence type="ECO:0000256" key="1">
    <source>
        <dbReference type="ARBA" id="ARBA00004141"/>
    </source>
</evidence>
<feature type="transmembrane region" description="Helical" evidence="10">
    <location>
        <begin position="114"/>
        <end position="133"/>
    </location>
</feature>
<comment type="caution">
    <text evidence="12">The sequence shown here is derived from an EMBL/GenBank/DDBJ whole genome shotgun (WGS) entry which is preliminary data.</text>
</comment>
<reference evidence="12" key="1">
    <citation type="submission" date="2022-07" db="EMBL/GenBank/DDBJ databases">
        <authorList>
            <person name="Trinca V."/>
            <person name="Uliana J.V.C."/>
            <person name="Torres T.T."/>
            <person name="Ward R.J."/>
            <person name="Monesi N."/>
        </authorList>
    </citation>
    <scope>NUCLEOTIDE SEQUENCE</scope>
    <source>
        <strain evidence="12">HSMRA1968</strain>
        <tissue evidence="12">Whole embryos</tissue>
    </source>
</reference>
<feature type="transmembrane region" description="Helical" evidence="10">
    <location>
        <begin position="58"/>
        <end position="78"/>
    </location>
</feature>
<dbReference type="Proteomes" id="UP001151699">
    <property type="component" value="Chromosome A"/>
</dbReference>
<evidence type="ECO:0000256" key="6">
    <source>
        <dbReference type="ARBA" id="ARBA00022741"/>
    </source>
</evidence>
<dbReference type="InterPro" id="IPR036621">
    <property type="entry name" value="Anticodon-bd_dom_sf"/>
</dbReference>
<proteinExistence type="inferred from homology"/>
<evidence type="ECO:0000256" key="10">
    <source>
        <dbReference type="SAM" id="Phobius"/>
    </source>
</evidence>
<dbReference type="SUPFAM" id="SSF52954">
    <property type="entry name" value="Class II aaRS ABD-related"/>
    <property type="match status" value="1"/>
</dbReference>
<keyword evidence="6" id="KW-0547">Nucleotide-binding</keyword>
<dbReference type="InterPro" id="IPR002293">
    <property type="entry name" value="AA/rel_permease1"/>
</dbReference>
<evidence type="ECO:0000256" key="4">
    <source>
        <dbReference type="ARBA" id="ARBA00022448"/>
    </source>
</evidence>
<evidence type="ECO:0000256" key="7">
    <source>
        <dbReference type="ARBA" id="ARBA00022989"/>
    </source>
</evidence>
<dbReference type="GO" id="GO:0004821">
    <property type="term" value="F:histidine-tRNA ligase activity"/>
    <property type="evidence" value="ECO:0007669"/>
    <property type="project" value="UniProtKB-EC"/>
</dbReference>
<comment type="subcellular location">
    <subcellularLocation>
        <location evidence="1">Membrane</location>
        <topology evidence="1">Multi-pass membrane protein</topology>
    </subcellularLocation>
</comment>
<feature type="transmembrane region" description="Helical" evidence="10">
    <location>
        <begin position="407"/>
        <end position="429"/>
    </location>
</feature>
<feature type="transmembrane region" description="Helical" evidence="10">
    <location>
        <begin position="90"/>
        <end position="107"/>
    </location>
</feature>
<feature type="transmembrane region" description="Helical" evidence="10">
    <location>
        <begin position="153"/>
        <end position="172"/>
    </location>
</feature>
<dbReference type="GO" id="GO:0016020">
    <property type="term" value="C:membrane"/>
    <property type="evidence" value="ECO:0007669"/>
    <property type="project" value="UniProtKB-SubCell"/>
</dbReference>
<dbReference type="HAMAP" id="MF_00127">
    <property type="entry name" value="His_tRNA_synth"/>
    <property type="match status" value="1"/>
</dbReference>
<evidence type="ECO:0000256" key="2">
    <source>
        <dbReference type="ARBA" id="ARBA00008226"/>
    </source>
</evidence>
<dbReference type="GO" id="GO:0006427">
    <property type="term" value="P:histidyl-tRNA aminoacylation"/>
    <property type="evidence" value="ECO:0007669"/>
    <property type="project" value="InterPro"/>
</dbReference>
<keyword evidence="5 10" id="KW-0812">Transmembrane</keyword>
<evidence type="ECO:0000313" key="12">
    <source>
        <dbReference type="EMBL" id="KAJ6644819.1"/>
    </source>
</evidence>
<dbReference type="NCBIfam" id="TIGR00442">
    <property type="entry name" value="hisS"/>
    <property type="match status" value="1"/>
</dbReference>
<name>A0A9Q0N739_9DIPT</name>
<organism evidence="12 13">
    <name type="scientific">Pseudolycoriella hygida</name>
    <dbReference type="NCBI Taxonomy" id="35572"/>
    <lineage>
        <taxon>Eukaryota</taxon>
        <taxon>Metazoa</taxon>
        <taxon>Ecdysozoa</taxon>
        <taxon>Arthropoda</taxon>
        <taxon>Hexapoda</taxon>
        <taxon>Insecta</taxon>
        <taxon>Pterygota</taxon>
        <taxon>Neoptera</taxon>
        <taxon>Endopterygota</taxon>
        <taxon>Diptera</taxon>
        <taxon>Nematocera</taxon>
        <taxon>Sciaroidea</taxon>
        <taxon>Sciaridae</taxon>
        <taxon>Pseudolycoriella</taxon>
    </lineage>
</organism>
<dbReference type="Pfam" id="PF13520">
    <property type="entry name" value="AA_permease_2"/>
    <property type="match status" value="1"/>
</dbReference>
<dbReference type="GO" id="GO:0015171">
    <property type="term" value="F:amino acid transmembrane transporter activity"/>
    <property type="evidence" value="ECO:0007669"/>
    <property type="project" value="TreeGrafter"/>
</dbReference>
<protein>
    <recommendedName>
        <fullName evidence="3">histidine--tRNA ligase</fullName>
        <ecNumber evidence="3">6.1.1.21</ecNumber>
    </recommendedName>
</protein>
<gene>
    <name evidence="12" type="primary">hisS</name>
    <name evidence="12" type="ORF">Bhyg_00014</name>
</gene>
<sequence>MSFFTKKSFESIKELGKISGLSKTLSAFDLILLGLGAIIGTGVFVTTGIVAAKHSGPAVMLSYFIAGMTCIFVALAYTELATMLPDSGSIYTYSYVAFGEVFAWLMGSVIILELAFAAGVVAVGWSGYVQAILAAGDVYLPKFLTTVPAAGGIINLPAFLIVVFVFCILYLGTKDSKKLNAILVFIKMAAIFAFIISAVPHFNITNWENFQPFGTNNMLIGASILFFAFTGFGTIAATAEECKNPNKDLMIGIIGSLVISTIVYVIIAGLVTGIAPFSELNNDQPLAHALNLNNSKIGSAIVATGAVCGMTTVLMMNIYATSRIFYVIARDGLLPKSFAKLHPKYDSPYVTLLIFSALAAILGGFCPTSLLIQLSSMGSLIDYSVVALIVLLFRIKMPNADRPFKCPAPFIIVPIVLVACLYLLAIQMFDSAFNLMDAVRTYFIDWQNIQPLRGTRDLLPGEYIIHEYIIKTAQHVGMLYGYKPMSTPIIEYTQIFDRTLGETSDIINKEIYNFVDKSGNNIALRPEFTASIIRAFISNKLHHSLPLKFFSAGPVFRYDRPQAGRQRQFHQINFEYIGGEGPIADAEIINLAFDILQSLEINLDLTLEINSLGCNQTRLIYEQKLVEYLSNYKSELSEDSQRRLIKNPLRILDSKDEQDQKIITDAPVITQCYSNETKQYFDSLLKYLDLLNIKYIINPKLVRGLDYYCHTAFEFTTTKLGAQSTILAGGRYDNLSKIMGGADVKAIGFAAGIERLALMRQYNIEKIRSVFIFPISDSNVSYCIILAQRLRQANIPIDLSITGKISKRIQKASLQSAKYAIFVGDNEQITENLKIKDLDQQHEYIIQFE</sequence>
<dbReference type="InterPro" id="IPR015807">
    <property type="entry name" value="His-tRNA-ligase"/>
</dbReference>
<feature type="transmembrane region" description="Helical" evidence="10">
    <location>
        <begin position="378"/>
        <end position="395"/>
    </location>
</feature>
<dbReference type="InterPro" id="IPR045864">
    <property type="entry name" value="aa-tRNA-synth_II/BPL/LPL"/>
</dbReference>
<feature type="non-terminal residue" evidence="12">
    <location>
        <position position="849"/>
    </location>
</feature>
<dbReference type="InterPro" id="IPR006195">
    <property type="entry name" value="aa-tRNA-synth_II"/>
</dbReference>
<keyword evidence="8 10" id="KW-0472">Membrane</keyword>
<dbReference type="Pfam" id="PF03129">
    <property type="entry name" value="HGTP_anticodon"/>
    <property type="match status" value="1"/>
</dbReference>
<dbReference type="InterPro" id="IPR004154">
    <property type="entry name" value="Anticodon-bd"/>
</dbReference>
<dbReference type="EMBL" id="WJQU01000001">
    <property type="protein sequence ID" value="KAJ6644819.1"/>
    <property type="molecule type" value="Genomic_DNA"/>
</dbReference>
<keyword evidence="7 10" id="KW-1133">Transmembrane helix</keyword>
<dbReference type="PANTHER" id="PTHR43243">
    <property type="entry name" value="INNER MEMBRANE TRANSPORTER YGJI-RELATED"/>
    <property type="match status" value="1"/>
</dbReference>
<feature type="transmembrane region" description="Helical" evidence="10">
    <location>
        <begin position="179"/>
        <end position="199"/>
    </location>
</feature>
<dbReference type="OrthoDB" id="10068997at2759"/>
<dbReference type="Gene3D" id="3.40.50.800">
    <property type="entry name" value="Anticodon-binding domain"/>
    <property type="match status" value="1"/>
</dbReference>
<evidence type="ECO:0000256" key="8">
    <source>
        <dbReference type="ARBA" id="ARBA00023136"/>
    </source>
</evidence>
<dbReference type="PANTHER" id="PTHR43243:SF4">
    <property type="entry name" value="CATIONIC AMINO ACID TRANSPORTER 4"/>
    <property type="match status" value="1"/>
</dbReference>
<dbReference type="EC" id="6.1.1.21" evidence="3"/>
<feature type="domain" description="Aminoacyl-transfer RNA synthetases class-II family profile" evidence="11">
    <location>
        <begin position="453"/>
        <end position="774"/>
    </location>
</feature>
<dbReference type="GO" id="GO:0005524">
    <property type="term" value="F:ATP binding"/>
    <property type="evidence" value="ECO:0007669"/>
    <property type="project" value="InterPro"/>
</dbReference>
<evidence type="ECO:0000256" key="5">
    <source>
        <dbReference type="ARBA" id="ARBA00022692"/>
    </source>
</evidence>
<dbReference type="Gene3D" id="1.20.1740.10">
    <property type="entry name" value="Amino acid/polyamine transporter I"/>
    <property type="match status" value="1"/>
</dbReference>
<dbReference type="SUPFAM" id="SSF55681">
    <property type="entry name" value="Class II aaRS and biotin synthetases"/>
    <property type="match status" value="1"/>
</dbReference>
<feature type="transmembrane region" description="Helical" evidence="10">
    <location>
        <begin position="297"/>
        <end position="320"/>
    </location>
</feature>
<accession>A0A9Q0N739</accession>
<dbReference type="Pfam" id="PF13393">
    <property type="entry name" value="tRNA-synt_His"/>
    <property type="match status" value="1"/>
</dbReference>
<comment type="similarity">
    <text evidence="2">Belongs to the class-II aminoacyl-tRNA synthetase family.</text>
</comment>
<dbReference type="InterPro" id="IPR041715">
    <property type="entry name" value="HisRS-like_core"/>
</dbReference>
<evidence type="ECO:0000313" key="13">
    <source>
        <dbReference type="Proteomes" id="UP001151699"/>
    </source>
</evidence>
<dbReference type="AlphaFoldDB" id="A0A9Q0N739"/>
<feature type="transmembrane region" description="Helical" evidence="10">
    <location>
        <begin position="219"/>
        <end position="239"/>
    </location>
</feature>
<dbReference type="Gene3D" id="3.30.930.10">
    <property type="entry name" value="Bira Bifunctional Protein, Domain 2"/>
    <property type="match status" value="1"/>
</dbReference>
<feature type="transmembrane region" description="Helical" evidence="10">
    <location>
        <begin position="30"/>
        <end position="51"/>
    </location>
</feature>
<comment type="catalytic activity">
    <reaction evidence="9">
        <text>tRNA(His) + L-histidine + ATP = L-histidyl-tRNA(His) + AMP + diphosphate + H(+)</text>
        <dbReference type="Rhea" id="RHEA:17313"/>
        <dbReference type="Rhea" id="RHEA-COMP:9665"/>
        <dbReference type="Rhea" id="RHEA-COMP:9689"/>
        <dbReference type="ChEBI" id="CHEBI:15378"/>
        <dbReference type="ChEBI" id="CHEBI:30616"/>
        <dbReference type="ChEBI" id="CHEBI:33019"/>
        <dbReference type="ChEBI" id="CHEBI:57595"/>
        <dbReference type="ChEBI" id="CHEBI:78442"/>
        <dbReference type="ChEBI" id="CHEBI:78527"/>
        <dbReference type="ChEBI" id="CHEBI:456215"/>
        <dbReference type="EC" id="6.1.1.21"/>
    </reaction>
</comment>
<evidence type="ECO:0000256" key="3">
    <source>
        <dbReference type="ARBA" id="ARBA00012815"/>
    </source>
</evidence>